<accession>A0AAF3FT86</accession>
<comment type="subcellular location">
    <subcellularLocation>
        <location evidence="1">Cell membrane</location>
        <topology evidence="1">Multi-pass membrane protein</topology>
    </subcellularLocation>
</comment>
<evidence type="ECO:0000256" key="5">
    <source>
        <dbReference type="ARBA" id="ARBA00022673"/>
    </source>
</evidence>
<feature type="transmembrane region" description="Helical" evidence="11">
    <location>
        <begin position="623"/>
        <end position="642"/>
    </location>
</feature>
<dbReference type="GO" id="GO:0098703">
    <property type="term" value="P:calcium ion import across plasma membrane"/>
    <property type="evidence" value="ECO:0007669"/>
    <property type="project" value="TreeGrafter"/>
</dbReference>
<dbReference type="WBParaSite" id="MBELARI_LOCUS9392">
    <property type="protein sequence ID" value="MBELARI_LOCUS9392"/>
    <property type="gene ID" value="MBELARI_LOCUS9392"/>
</dbReference>
<proteinExistence type="predicted"/>
<dbReference type="GO" id="GO:0005262">
    <property type="term" value="F:calcium channel activity"/>
    <property type="evidence" value="ECO:0007669"/>
    <property type="project" value="UniProtKB-KW"/>
</dbReference>
<feature type="repeat" description="ANK" evidence="10">
    <location>
        <begin position="290"/>
        <end position="322"/>
    </location>
</feature>
<dbReference type="Pfam" id="PF00023">
    <property type="entry name" value="Ank"/>
    <property type="match status" value="1"/>
</dbReference>
<keyword evidence="5" id="KW-0107">Calcium channel</keyword>
<feature type="transmembrane region" description="Helical" evidence="11">
    <location>
        <begin position="703"/>
        <end position="725"/>
    </location>
</feature>
<dbReference type="PANTHER" id="PTHR10582:SF30">
    <property type="entry name" value="ION TRANSPORT DOMAIN-CONTAINING PROTEIN"/>
    <property type="match status" value="1"/>
</dbReference>
<feature type="repeat" description="ANK" evidence="10">
    <location>
        <begin position="257"/>
        <end position="289"/>
    </location>
</feature>
<evidence type="ECO:0000256" key="4">
    <source>
        <dbReference type="ARBA" id="ARBA00022568"/>
    </source>
</evidence>
<keyword evidence="9" id="KW-0407">Ion channel</keyword>
<dbReference type="Proteomes" id="UP000887575">
    <property type="component" value="Unassembled WGS sequence"/>
</dbReference>
<reference evidence="13" key="1">
    <citation type="submission" date="2024-02" db="UniProtKB">
        <authorList>
            <consortium name="WormBaseParasite"/>
        </authorList>
    </citation>
    <scope>IDENTIFICATION</scope>
</reference>
<dbReference type="GO" id="GO:0005886">
    <property type="term" value="C:plasma membrane"/>
    <property type="evidence" value="ECO:0007669"/>
    <property type="project" value="UniProtKB-SubCell"/>
</dbReference>
<dbReference type="InterPro" id="IPR024862">
    <property type="entry name" value="TRPV"/>
</dbReference>
<evidence type="ECO:0000256" key="10">
    <source>
        <dbReference type="PROSITE-ProRule" id="PRU00023"/>
    </source>
</evidence>
<evidence type="ECO:0000256" key="9">
    <source>
        <dbReference type="ARBA" id="ARBA00023303"/>
    </source>
</evidence>
<evidence type="ECO:0000313" key="12">
    <source>
        <dbReference type="Proteomes" id="UP000887575"/>
    </source>
</evidence>
<evidence type="ECO:0000256" key="3">
    <source>
        <dbReference type="ARBA" id="ARBA00022475"/>
    </source>
</evidence>
<keyword evidence="8" id="KW-0406">Ion transport</keyword>
<dbReference type="PANTHER" id="PTHR10582">
    <property type="entry name" value="TRANSIENT RECEPTOR POTENTIAL ION CHANNEL PROTEIN"/>
    <property type="match status" value="1"/>
</dbReference>
<dbReference type="Gene3D" id="1.25.40.20">
    <property type="entry name" value="Ankyrin repeat-containing domain"/>
    <property type="match status" value="1"/>
</dbReference>
<keyword evidence="11" id="KW-0812">Transmembrane</keyword>
<keyword evidence="6" id="KW-0677">Repeat</keyword>
<evidence type="ECO:0000256" key="2">
    <source>
        <dbReference type="ARBA" id="ARBA00022448"/>
    </source>
</evidence>
<dbReference type="PROSITE" id="PS50297">
    <property type="entry name" value="ANK_REP_REGION"/>
    <property type="match status" value="3"/>
</dbReference>
<evidence type="ECO:0000256" key="7">
    <source>
        <dbReference type="ARBA" id="ARBA00022837"/>
    </source>
</evidence>
<feature type="transmembrane region" description="Helical" evidence="11">
    <location>
        <begin position="551"/>
        <end position="577"/>
    </location>
</feature>
<dbReference type="InterPro" id="IPR002110">
    <property type="entry name" value="Ankyrin_rpt"/>
</dbReference>
<keyword evidence="11" id="KW-0472">Membrane</keyword>
<keyword evidence="12" id="KW-1185">Reference proteome</keyword>
<evidence type="ECO:0000256" key="11">
    <source>
        <dbReference type="SAM" id="Phobius"/>
    </source>
</evidence>
<dbReference type="AlphaFoldDB" id="A0AAF3FT86"/>
<sequence length="851" mass="97380">MGIFGSKESLHTGTMGRLNENMRLYRMVDMHGGGELISWMRYAMTSGDHSIIDGYLDSKVKDFLNKNGEGILVSVAELVKIRNKQRNAMLSAFARKKGKGKLGPNLLDEFDQDAGNVGNLKKALSFFDGGSRGAYRDVCWKLEERGSMGETLLGVCLLQGTAIHNALALKLLNKYPNLINDYNISEDYYGLSPLHQAIVNEDPRMVRVLLRQGADVNKRCYGAFFCADDQKDSRTDSLEHEYVELSLKTNYTGHMYFGEYPLHFAVCMNQPECYRLLLAQKANPNAQDTNGNTVLHMCVIHENVEMLRMAVSLGASLKITNRQGLTPLTLSAKLAKKQMFIELLDMESEAVWVYGESSQTAFPLGNIDTINQETGEMNENSALALVVYGETSEHLELLDGLLENILQSKWDSYARMTWIYSLSAFTFYYLIFYMAFMNRPFSKTTEMITKGMVNGSSGKAMFTNFYTKLRINTSLHEDFYSYQYDGFDEQESQCHLSNYSRLPFVQGYFRLFCEILVLIMVIAQMVMDFLEIHRIGRHKWLNIMKAFPAKCIYKCTFIGILLLIPIRLLCHASAFFLVADNWISSILVIMTTLHFLYYSRALKFIGSFVLMIYTIIATDMSRFFLIYSIFLIGFSQSFYLIFTSCERAQSVYNNATNVTGIDEFQNVLKHPSDALVRTFIMTVGEFMQLYRQMALCKSNLMKLIGKLCFVIFEMGVSILQFNLLIAMMTRTYETIFQTRKEWKRQWALVILMLELSLSPKSRLRHLMDYSRPIGANKGLRSYVVSKKSDSGTSDTLAQVKKEKTAMMKEENKALLKRKLREADQRRCSEAWNLRVRPLPPRSLPLSMKASI</sequence>
<dbReference type="InterPro" id="IPR036770">
    <property type="entry name" value="Ankyrin_rpt-contain_sf"/>
</dbReference>
<keyword evidence="4" id="KW-0109">Calcium transport</keyword>
<evidence type="ECO:0000256" key="6">
    <source>
        <dbReference type="ARBA" id="ARBA00022737"/>
    </source>
</evidence>
<protein>
    <submittedName>
        <fullName evidence="13">ANK_REP_REGION domain-containing protein</fullName>
    </submittedName>
</protein>
<keyword evidence="3" id="KW-1003">Cell membrane</keyword>
<keyword evidence="11" id="KW-1133">Transmembrane helix</keyword>
<evidence type="ECO:0000256" key="8">
    <source>
        <dbReference type="ARBA" id="ARBA00023065"/>
    </source>
</evidence>
<keyword evidence="7" id="KW-0106">Calcium</keyword>
<dbReference type="FunFam" id="1.25.40.20:FF:000181">
    <property type="entry name" value="Nanchung, isoform A"/>
    <property type="match status" value="1"/>
</dbReference>
<feature type="transmembrane region" description="Helical" evidence="11">
    <location>
        <begin position="597"/>
        <end position="616"/>
    </location>
</feature>
<evidence type="ECO:0000256" key="1">
    <source>
        <dbReference type="ARBA" id="ARBA00004651"/>
    </source>
</evidence>
<feature type="transmembrane region" description="Helical" evidence="11">
    <location>
        <begin position="417"/>
        <end position="436"/>
    </location>
</feature>
<dbReference type="Pfam" id="PF12796">
    <property type="entry name" value="Ank_2"/>
    <property type="match status" value="1"/>
</dbReference>
<dbReference type="SUPFAM" id="SSF48403">
    <property type="entry name" value="Ankyrin repeat"/>
    <property type="match status" value="1"/>
</dbReference>
<feature type="transmembrane region" description="Helical" evidence="11">
    <location>
        <begin position="508"/>
        <end position="530"/>
    </location>
</feature>
<dbReference type="PROSITE" id="PS50088">
    <property type="entry name" value="ANK_REPEAT"/>
    <property type="match status" value="3"/>
</dbReference>
<name>A0AAF3FT86_9BILA</name>
<organism evidence="12 13">
    <name type="scientific">Mesorhabditis belari</name>
    <dbReference type="NCBI Taxonomy" id="2138241"/>
    <lineage>
        <taxon>Eukaryota</taxon>
        <taxon>Metazoa</taxon>
        <taxon>Ecdysozoa</taxon>
        <taxon>Nematoda</taxon>
        <taxon>Chromadorea</taxon>
        <taxon>Rhabditida</taxon>
        <taxon>Rhabditina</taxon>
        <taxon>Rhabditomorpha</taxon>
        <taxon>Rhabditoidea</taxon>
        <taxon>Rhabditidae</taxon>
        <taxon>Mesorhabditinae</taxon>
        <taxon>Mesorhabditis</taxon>
    </lineage>
</organism>
<feature type="repeat" description="ANK" evidence="10">
    <location>
        <begin position="189"/>
        <end position="221"/>
    </location>
</feature>
<dbReference type="SMART" id="SM00248">
    <property type="entry name" value="ANK"/>
    <property type="match status" value="4"/>
</dbReference>
<keyword evidence="2" id="KW-0813">Transport</keyword>
<evidence type="ECO:0000313" key="13">
    <source>
        <dbReference type="WBParaSite" id="MBELARI_LOCUS9392"/>
    </source>
</evidence>
<keyword evidence="10" id="KW-0040">ANK repeat</keyword>